<evidence type="ECO:0000259" key="5">
    <source>
        <dbReference type="PROSITE" id="PS51918"/>
    </source>
</evidence>
<dbReference type="PROSITE" id="PS51918">
    <property type="entry name" value="RADICAL_SAM"/>
    <property type="match status" value="1"/>
</dbReference>
<feature type="domain" description="Radical SAM core" evidence="5">
    <location>
        <begin position="2"/>
        <end position="240"/>
    </location>
</feature>
<evidence type="ECO:0000313" key="7">
    <source>
        <dbReference type="Proteomes" id="UP000004217"/>
    </source>
</evidence>
<dbReference type="PATRIC" id="fig|700597.3.peg.190"/>
<dbReference type="InterPro" id="IPR050377">
    <property type="entry name" value="Radical_SAM_PqqE_MftC-like"/>
</dbReference>
<dbReference type="GO" id="GO:0046872">
    <property type="term" value="F:metal ion binding"/>
    <property type="evidence" value="ECO:0007669"/>
    <property type="project" value="UniProtKB-KW"/>
</dbReference>
<dbReference type="InterPro" id="IPR013785">
    <property type="entry name" value="Aldolase_TIM"/>
</dbReference>
<evidence type="ECO:0000256" key="2">
    <source>
        <dbReference type="ARBA" id="ARBA00022723"/>
    </source>
</evidence>
<reference evidence="6 7" key="1">
    <citation type="submission" date="2011-08" db="EMBL/GenBank/DDBJ databases">
        <authorList>
            <person name="Lin Y."/>
            <person name="Hao X."/>
            <person name="Johnstone L."/>
            <person name="Miller S.J."/>
            <person name="Wei G."/>
            <person name="Rensing C."/>
        </authorList>
    </citation>
    <scope>NUCLEOTIDE SEQUENCE [LARGE SCALE GENOMIC DNA]</scope>
    <source>
        <strain evidence="6 7">K42</strain>
    </source>
</reference>
<keyword evidence="7" id="KW-1185">Reference proteome</keyword>
<dbReference type="OrthoDB" id="9782387at2"/>
<dbReference type="RefSeq" id="WP_007490682.1">
    <property type="nucleotide sequence ID" value="NZ_AGBF01000001.1"/>
</dbReference>
<dbReference type="GO" id="GO:0003824">
    <property type="term" value="F:catalytic activity"/>
    <property type="evidence" value="ECO:0007669"/>
    <property type="project" value="InterPro"/>
</dbReference>
<keyword evidence="1" id="KW-0949">S-adenosyl-L-methionine</keyword>
<dbReference type="PANTHER" id="PTHR11228">
    <property type="entry name" value="RADICAL SAM DOMAIN PROTEIN"/>
    <property type="match status" value="1"/>
</dbReference>
<organism evidence="6 7">
    <name type="scientific">Streptomyces zinciresistens K42</name>
    <dbReference type="NCBI Taxonomy" id="700597"/>
    <lineage>
        <taxon>Bacteria</taxon>
        <taxon>Bacillati</taxon>
        <taxon>Actinomycetota</taxon>
        <taxon>Actinomycetes</taxon>
        <taxon>Kitasatosporales</taxon>
        <taxon>Streptomycetaceae</taxon>
        <taxon>Streptomyces</taxon>
    </lineage>
</organism>
<comment type="caution">
    <text evidence="6">The sequence shown here is derived from an EMBL/GenBank/DDBJ whole genome shotgun (WGS) entry which is preliminary data.</text>
</comment>
<protein>
    <submittedName>
        <fullName evidence="6">Radical SAM domain-containing protein</fullName>
    </submittedName>
</protein>
<dbReference type="GO" id="GO:0051536">
    <property type="term" value="F:iron-sulfur cluster binding"/>
    <property type="evidence" value="ECO:0007669"/>
    <property type="project" value="UniProtKB-KW"/>
</dbReference>
<evidence type="ECO:0000313" key="6">
    <source>
        <dbReference type="EMBL" id="EGX61896.1"/>
    </source>
</evidence>
<keyword evidence="2" id="KW-0479">Metal-binding</keyword>
<evidence type="ECO:0000256" key="4">
    <source>
        <dbReference type="ARBA" id="ARBA00023014"/>
    </source>
</evidence>
<evidence type="ECO:0000256" key="3">
    <source>
        <dbReference type="ARBA" id="ARBA00023004"/>
    </source>
</evidence>
<accession>G2G400</accession>
<keyword evidence="3" id="KW-0408">Iron</keyword>
<dbReference type="InterPro" id="IPR058240">
    <property type="entry name" value="rSAM_sf"/>
</dbReference>
<evidence type="ECO:0000256" key="1">
    <source>
        <dbReference type="ARBA" id="ARBA00022691"/>
    </source>
</evidence>
<sequence>MPDRNVTVLWALRSWCASHKCLPCYFNWPENATLQALPRSGVLDHQSPDDVPTQQLFAFARTLGDSPVRRVFLAGGEPLLWAPALKLIEILKTQRIEVVVCTSGPALNKPGMAERLVDLGVDAFSVSLDSTDAEYNDRWRPPRKPGFGWEGVVNGIRTVLTARGDRPQPRVGIYSMITKLNLDAITTVPRLAAELGCDYFVAQPVSLPADHNLHDELVLTETDIPRLRREFGQLYASGLPLTLPSVDYPGQFVSAVQESTGLVRDCFGGNDLFFVEPDGSVWDCPSALRIAQTPPQRRRNIRETTAADAFRPAGCADCALFSVDCVNMWPLMGFDRVVDPAPAGSTS</sequence>
<dbReference type="InterPro" id="IPR007197">
    <property type="entry name" value="rSAM"/>
</dbReference>
<dbReference type="CDD" id="cd01335">
    <property type="entry name" value="Radical_SAM"/>
    <property type="match status" value="1"/>
</dbReference>
<name>G2G400_9ACTN</name>
<gene>
    <name evidence="6" type="ORF">SZN_01005</name>
</gene>
<dbReference type="EMBL" id="AGBF01000001">
    <property type="protein sequence ID" value="EGX61896.1"/>
    <property type="molecule type" value="Genomic_DNA"/>
</dbReference>
<dbReference type="AlphaFoldDB" id="G2G400"/>
<keyword evidence="4" id="KW-0411">Iron-sulfur</keyword>
<dbReference type="Pfam" id="PF04055">
    <property type="entry name" value="Radical_SAM"/>
    <property type="match status" value="1"/>
</dbReference>
<dbReference type="Proteomes" id="UP000004217">
    <property type="component" value="Unassembled WGS sequence"/>
</dbReference>
<proteinExistence type="predicted"/>
<dbReference type="Gene3D" id="3.20.20.70">
    <property type="entry name" value="Aldolase class I"/>
    <property type="match status" value="1"/>
</dbReference>
<dbReference type="SUPFAM" id="SSF102114">
    <property type="entry name" value="Radical SAM enzymes"/>
    <property type="match status" value="1"/>
</dbReference>
<dbReference type="PANTHER" id="PTHR11228:SF35">
    <property type="entry name" value="MOLYBDENUM COFACTOR BIOSYNTHESIS PROTEIN A-RELATED"/>
    <property type="match status" value="1"/>
</dbReference>